<feature type="chain" id="PRO_5042878503" evidence="1">
    <location>
        <begin position="18"/>
        <end position="107"/>
    </location>
</feature>
<proteinExistence type="predicted"/>
<keyword evidence="1" id="KW-0732">Signal</keyword>
<sequence>MRSFILLLTAMTAAVWALPATTANNAVTGGAPTITCDKDCSQNGDEGLVKWCKKCWNTTISMHCTIPFSVPCDAAVDDVCPGNVQDCVHLPQASGSASSAVPSATAA</sequence>
<keyword evidence="3" id="KW-1185">Reference proteome</keyword>
<feature type="signal peptide" evidence="1">
    <location>
        <begin position="1"/>
        <end position="17"/>
    </location>
</feature>
<accession>A0AAN6NID9</accession>
<evidence type="ECO:0000313" key="3">
    <source>
        <dbReference type="Proteomes" id="UP001303473"/>
    </source>
</evidence>
<dbReference type="Proteomes" id="UP001303473">
    <property type="component" value="Unassembled WGS sequence"/>
</dbReference>
<protein>
    <submittedName>
        <fullName evidence="2">Uncharacterized protein</fullName>
    </submittedName>
</protein>
<evidence type="ECO:0000313" key="2">
    <source>
        <dbReference type="EMBL" id="KAK3944633.1"/>
    </source>
</evidence>
<gene>
    <name evidence="2" type="ORF">QBC46DRAFT_337322</name>
</gene>
<reference evidence="3" key="1">
    <citation type="journal article" date="2023" name="Mol. Phylogenet. Evol.">
        <title>Genome-scale phylogeny and comparative genomics of the fungal order Sordariales.</title>
        <authorList>
            <person name="Hensen N."/>
            <person name="Bonometti L."/>
            <person name="Westerberg I."/>
            <person name="Brannstrom I.O."/>
            <person name="Guillou S."/>
            <person name="Cros-Aarteil S."/>
            <person name="Calhoun S."/>
            <person name="Haridas S."/>
            <person name="Kuo A."/>
            <person name="Mondo S."/>
            <person name="Pangilinan J."/>
            <person name="Riley R."/>
            <person name="LaButti K."/>
            <person name="Andreopoulos B."/>
            <person name="Lipzen A."/>
            <person name="Chen C."/>
            <person name="Yan M."/>
            <person name="Daum C."/>
            <person name="Ng V."/>
            <person name="Clum A."/>
            <person name="Steindorff A."/>
            <person name="Ohm R.A."/>
            <person name="Martin F."/>
            <person name="Silar P."/>
            <person name="Natvig D.O."/>
            <person name="Lalanne C."/>
            <person name="Gautier V."/>
            <person name="Ament-Velasquez S.L."/>
            <person name="Kruys A."/>
            <person name="Hutchinson M.I."/>
            <person name="Powell A.J."/>
            <person name="Barry K."/>
            <person name="Miller A.N."/>
            <person name="Grigoriev I.V."/>
            <person name="Debuchy R."/>
            <person name="Gladieux P."/>
            <person name="Hiltunen Thoren M."/>
            <person name="Johannesson H."/>
        </authorList>
    </citation>
    <scope>NUCLEOTIDE SEQUENCE [LARGE SCALE GENOMIC DNA]</scope>
    <source>
        <strain evidence="3">CBS 340.73</strain>
    </source>
</reference>
<dbReference type="AlphaFoldDB" id="A0AAN6NID9"/>
<evidence type="ECO:0000256" key="1">
    <source>
        <dbReference type="SAM" id="SignalP"/>
    </source>
</evidence>
<organism evidence="2 3">
    <name type="scientific">Diplogelasinospora grovesii</name>
    <dbReference type="NCBI Taxonomy" id="303347"/>
    <lineage>
        <taxon>Eukaryota</taxon>
        <taxon>Fungi</taxon>
        <taxon>Dikarya</taxon>
        <taxon>Ascomycota</taxon>
        <taxon>Pezizomycotina</taxon>
        <taxon>Sordariomycetes</taxon>
        <taxon>Sordariomycetidae</taxon>
        <taxon>Sordariales</taxon>
        <taxon>Diplogelasinosporaceae</taxon>
        <taxon>Diplogelasinospora</taxon>
    </lineage>
</organism>
<name>A0AAN6NID9_9PEZI</name>
<dbReference type="EMBL" id="MU853758">
    <property type="protein sequence ID" value="KAK3944633.1"/>
    <property type="molecule type" value="Genomic_DNA"/>
</dbReference>
<comment type="caution">
    <text evidence="2">The sequence shown here is derived from an EMBL/GenBank/DDBJ whole genome shotgun (WGS) entry which is preliminary data.</text>
</comment>